<feature type="coiled-coil region" evidence="1">
    <location>
        <begin position="1"/>
        <end position="28"/>
    </location>
</feature>
<gene>
    <name evidence="4" type="ordered locus">Calni_1598</name>
</gene>
<dbReference type="STRING" id="768670.Calni_1598"/>
<dbReference type="SUPFAM" id="SSF48452">
    <property type="entry name" value="TPR-like"/>
    <property type="match status" value="1"/>
</dbReference>
<evidence type="ECO:0000259" key="3">
    <source>
        <dbReference type="Pfam" id="PF22709"/>
    </source>
</evidence>
<dbReference type="AlphaFoldDB" id="E4TFD3"/>
<protein>
    <submittedName>
        <fullName evidence="4">DNA primase small subunit</fullName>
    </submittedName>
</protein>
<dbReference type="Pfam" id="PF22709">
    <property type="entry name" value="Mu_Gam-Sipho_Gp157-TOTE"/>
    <property type="match status" value="1"/>
</dbReference>
<organism evidence="4 5">
    <name type="scientific">Calditerrivibrio nitroreducens (strain DSM 19672 / NBRC 101217 / Yu37-1)</name>
    <dbReference type="NCBI Taxonomy" id="768670"/>
    <lineage>
        <taxon>Bacteria</taxon>
        <taxon>Pseudomonadati</taxon>
        <taxon>Deferribacterota</taxon>
        <taxon>Deferribacteres</taxon>
        <taxon>Deferribacterales</taxon>
        <taxon>Calditerrivibrionaceae</taxon>
    </lineage>
</organism>
<dbReference type="RefSeq" id="WP_013451717.1">
    <property type="nucleotide sequence ID" value="NC_014758.1"/>
</dbReference>
<dbReference type="OrthoDB" id="9804086at2"/>
<dbReference type="NCBIfam" id="NF040561">
    <property type="entry name" value="PrimPol_Msp"/>
    <property type="match status" value="1"/>
</dbReference>
<dbReference type="HOGENOM" id="CLU_465168_0_0_0"/>
<dbReference type="eggNOG" id="COG4951">
    <property type="taxonomic scope" value="Bacteria"/>
</dbReference>
<reference key="1">
    <citation type="submission" date="2010-11" db="EMBL/GenBank/DDBJ databases">
        <title>The complete genome of chromosome of Calditerrivibrio nitroreducens DSM 19672.</title>
        <authorList>
            <consortium name="US DOE Joint Genome Institute (JGI-PGF)"/>
            <person name="Lucas S."/>
            <person name="Copeland A."/>
            <person name="Lapidus A."/>
            <person name="Bruce D."/>
            <person name="Goodwin L."/>
            <person name="Pitluck S."/>
            <person name="Kyrpides N."/>
            <person name="Mavromatis K."/>
            <person name="Ivanova N."/>
            <person name="Mikhailova N."/>
            <person name="Zeytun A."/>
            <person name="Brettin T."/>
            <person name="Detter J.C."/>
            <person name="Tapia R."/>
            <person name="Han C."/>
            <person name="Land M."/>
            <person name="Hauser L."/>
            <person name="Markowitz V."/>
            <person name="Cheng J.-F."/>
            <person name="Hugenholtz P."/>
            <person name="Woyke T."/>
            <person name="Wu D."/>
            <person name="Spring S."/>
            <person name="Schroeder M."/>
            <person name="Brambilla E."/>
            <person name="Klenk H.-P."/>
            <person name="Eisen J.A."/>
        </authorList>
    </citation>
    <scope>NUCLEOTIDE SEQUENCE [LARGE SCALE GENOMIC DNA]</scope>
    <source>
        <strain>DSM 19672</strain>
    </source>
</reference>
<dbReference type="Pfam" id="PF22548">
    <property type="entry name" value="AEP-TOTE"/>
    <property type="match status" value="1"/>
</dbReference>
<dbReference type="InterPro" id="IPR054347">
    <property type="entry name" value="TOTE_primase"/>
</dbReference>
<evidence type="ECO:0000259" key="2">
    <source>
        <dbReference type="Pfam" id="PF22548"/>
    </source>
</evidence>
<evidence type="ECO:0000313" key="5">
    <source>
        <dbReference type="Proteomes" id="UP000007039"/>
    </source>
</evidence>
<feature type="domain" description="TOTE conflict system primase" evidence="2">
    <location>
        <begin position="138"/>
        <end position="354"/>
    </location>
</feature>
<proteinExistence type="predicted"/>
<dbReference type="InterPro" id="IPR011990">
    <property type="entry name" value="TPR-like_helical_dom_sf"/>
</dbReference>
<keyword evidence="5" id="KW-1185">Reference proteome</keyword>
<dbReference type="SUPFAM" id="SSF56747">
    <property type="entry name" value="Prim-pol domain"/>
    <property type="match status" value="1"/>
</dbReference>
<sequence>MMEQDLNIQELTQKIEEYERNNEFDRMIQYLNLGLQKDPTNKNFLLKILDYYLNDANPSRALKTLEKLIRLEPDNSVYYKQAITILLEFNKIELAKKLAKIGFSNTNDQSIVDMIKNIENSTANSSITPMLEDFDKETVTLLYSLFSGREGVYARQWKNTEGVTGYIPVREPLNEKTIINHLNGNITIGIYQHRLDSTINWICFDIDIAKHVLNNALTNNDYFKELDNLCQDIAVEIYDECAKFNIPVYLENSGYKGRHCWIFAEKPINARIAKKFGDTLKANLKKIIPEVSVEVFPKQNFVKPDGLGNLVKLPLGIHIATGKRSFFVDRHGKEIKNVNDFLKKIGKTDEKRLIEYLNYYRIETIYSEYSKKSTSPGETISFPQPHKSFNLETDRSFQYIIYKCPVIKELYNNAIKKNELSYDEMIVITHTLGHLENGVEIVNSIFSKCFNVSAEKYLKSQLKGNPISCARIRSKIPEITSSVNCNCQFVNTEGLYPSPVLHFNTKEIPSKLPILINVDMLNFQNVLDSYISLKKQYFEISLTLKEYEEKFETLFKTSGVDKINTPIGTFRRVVDENGKISYKIDV</sequence>
<dbReference type="Proteomes" id="UP000007039">
    <property type="component" value="Chromosome"/>
</dbReference>
<accession>E4TFD3</accession>
<dbReference type="Gene3D" id="1.25.40.10">
    <property type="entry name" value="Tetratricopeptide repeat domain"/>
    <property type="match status" value="1"/>
</dbReference>
<evidence type="ECO:0000313" key="4">
    <source>
        <dbReference type="EMBL" id="ADR19506.1"/>
    </source>
</evidence>
<feature type="domain" description="Mu Gam/Sipho-Gp157-like" evidence="3">
    <location>
        <begin position="523"/>
        <end position="586"/>
    </location>
</feature>
<reference evidence="4 5" key="2">
    <citation type="journal article" date="2011" name="Stand. Genomic Sci.">
        <title>Complete genome sequence of Calditerrivibrio nitroreducens type strain (Yu37-1).</title>
        <authorList>
            <person name="Pitluck S."/>
            <person name="Sikorski J."/>
            <person name="Zeytun A."/>
            <person name="Lapidus A."/>
            <person name="Nolan M."/>
            <person name="Lucas S."/>
            <person name="Hammon N."/>
            <person name="Deshpande S."/>
            <person name="Cheng J.F."/>
            <person name="Tapia R."/>
            <person name="Han C."/>
            <person name="Goodwin L."/>
            <person name="Liolios K."/>
            <person name="Pagani I."/>
            <person name="Ivanova N."/>
            <person name="Mavromatis K."/>
            <person name="Pati A."/>
            <person name="Chen A."/>
            <person name="Palaniappan K."/>
            <person name="Hauser L."/>
            <person name="Chang Y.J."/>
            <person name="Jeffries C.D."/>
            <person name="Detter J.C."/>
            <person name="Brambilla E."/>
            <person name="Djao O.D."/>
            <person name="Rohde M."/>
            <person name="Spring S."/>
            <person name="Goker M."/>
            <person name="Woyke T."/>
            <person name="Bristow J."/>
            <person name="Eisen J.A."/>
            <person name="Markowitz V."/>
            <person name="Hugenholtz P."/>
            <person name="Kyrpides N.C."/>
            <person name="Klenk H.P."/>
            <person name="Land M."/>
        </authorList>
    </citation>
    <scope>NUCLEOTIDE SEQUENCE [LARGE SCALE GENOMIC DNA]</scope>
    <source>
        <strain evidence="5">DSM 19672 / NBRC 101217 / Yu37-1</strain>
    </source>
</reference>
<name>E4TFD3_CALNY</name>
<dbReference type="InterPro" id="IPR055034">
    <property type="entry name" value="Mu_Gam-Sipho_Gp157-TOTE"/>
</dbReference>
<dbReference type="EMBL" id="CP002347">
    <property type="protein sequence ID" value="ADR19506.1"/>
    <property type="molecule type" value="Genomic_DNA"/>
</dbReference>
<dbReference type="KEGG" id="cni:Calni_1598"/>
<evidence type="ECO:0000256" key="1">
    <source>
        <dbReference type="SAM" id="Coils"/>
    </source>
</evidence>
<keyword evidence="1" id="KW-0175">Coiled coil</keyword>